<sequence length="153" mass="16593">MEKDYDEPEFAPITGRVGTVLEEREQETLTRIASSKLGQQLSRSASKKEGVAPHLDPTNPQFDHGRWAQMVLDQASHAGIDIPHQGVVFSNLCVSGSGSALQYQETLTSSLNVPFRAATRALTGRTSPSRQILRGFDGLLQGGRTTPCPGSTW</sequence>
<dbReference type="AlphaFoldDB" id="A0A9W9WE70"/>
<feature type="domain" description="Pleiotropic ABC efflux transporter N-terminal" evidence="2">
    <location>
        <begin position="29"/>
        <end position="109"/>
    </location>
</feature>
<protein>
    <submittedName>
        <fullName evidence="3">CDR ABC transporter</fullName>
    </submittedName>
</protein>
<comment type="caution">
    <text evidence="3">The sequence shown here is derived from an EMBL/GenBank/DDBJ whole genome shotgun (WGS) entry which is preliminary data.</text>
</comment>
<reference evidence="3" key="2">
    <citation type="journal article" date="2023" name="IMA Fungus">
        <title>Comparative genomic study of the Penicillium genus elucidates a diverse pangenome and 15 lateral gene transfer events.</title>
        <authorList>
            <person name="Petersen C."/>
            <person name="Sorensen T."/>
            <person name="Nielsen M.R."/>
            <person name="Sondergaard T.E."/>
            <person name="Sorensen J.L."/>
            <person name="Fitzpatrick D.A."/>
            <person name="Frisvad J.C."/>
            <person name="Nielsen K.L."/>
        </authorList>
    </citation>
    <scope>NUCLEOTIDE SEQUENCE</scope>
    <source>
        <strain evidence="3">IBT 17660</strain>
    </source>
</reference>
<evidence type="ECO:0000313" key="3">
    <source>
        <dbReference type="EMBL" id="KAJ5456338.1"/>
    </source>
</evidence>
<proteinExistence type="predicted"/>
<reference evidence="3" key="1">
    <citation type="submission" date="2022-12" db="EMBL/GenBank/DDBJ databases">
        <authorList>
            <person name="Petersen C."/>
        </authorList>
    </citation>
    <scope>NUCLEOTIDE SEQUENCE</scope>
    <source>
        <strain evidence="3">IBT 17660</strain>
    </source>
</reference>
<dbReference type="Proteomes" id="UP001147760">
    <property type="component" value="Unassembled WGS sequence"/>
</dbReference>
<organism evidence="3 4">
    <name type="scientific">Penicillium desertorum</name>
    <dbReference type="NCBI Taxonomy" id="1303715"/>
    <lineage>
        <taxon>Eukaryota</taxon>
        <taxon>Fungi</taxon>
        <taxon>Dikarya</taxon>
        <taxon>Ascomycota</taxon>
        <taxon>Pezizomycotina</taxon>
        <taxon>Eurotiomycetes</taxon>
        <taxon>Eurotiomycetidae</taxon>
        <taxon>Eurotiales</taxon>
        <taxon>Aspergillaceae</taxon>
        <taxon>Penicillium</taxon>
    </lineage>
</organism>
<feature type="compositionally biased region" description="Polar residues" evidence="1">
    <location>
        <begin position="30"/>
        <end position="44"/>
    </location>
</feature>
<feature type="region of interest" description="Disordered" evidence="1">
    <location>
        <begin position="30"/>
        <end position="62"/>
    </location>
</feature>
<keyword evidence="4" id="KW-1185">Reference proteome</keyword>
<dbReference type="OrthoDB" id="5152658at2759"/>
<dbReference type="EMBL" id="JAPWDO010000009">
    <property type="protein sequence ID" value="KAJ5456338.1"/>
    <property type="molecule type" value="Genomic_DNA"/>
</dbReference>
<dbReference type="InterPro" id="IPR029481">
    <property type="entry name" value="ABC_trans_N"/>
</dbReference>
<evidence type="ECO:0000313" key="4">
    <source>
        <dbReference type="Proteomes" id="UP001147760"/>
    </source>
</evidence>
<dbReference type="Pfam" id="PF14510">
    <property type="entry name" value="ABC_trans_N"/>
    <property type="match status" value="1"/>
</dbReference>
<evidence type="ECO:0000256" key="1">
    <source>
        <dbReference type="SAM" id="MobiDB-lite"/>
    </source>
</evidence>
<accession>A0A9W9WE70</accession>
<gene>
    <name evidence="3" type="ORF">N7530_011612</name>
</gene>
<evidence type="ECO:0000259" key="2">
    <source>
        <dbReference type="Pfam" id="PF14510"/>
    </source>
</evidence>
<name>A0A9W9WE70_9EURO</name>